<evidence type="ECO:0000256" key="6">
    <source>
        <dbReference type="SAM" id="MobiDB-lite"/>
    </source>
</evidence>
<dbReference type="EMBL" id="CAUYUJ010002161">
    <property type="protein sequence ID" value="CAK0799480.1"/>
    <property type="molecule type" value="Genomic_DNA"/>
</dbReference>
<gene>
    <name evidence="8" type="ORF">PCOR1329_LOCUS7931</name>
</gene>
<protein>
    <recommendedName>
        <fullName evidence="2">ubiquitinyl hydrolase 1</fullName>
        <ecNumber evidence="2">3.4.19.12</ecNumber>
    </recommendedName>
</protein>
<evidence type="ECO:0000256" key="5">
    <source>
        <dbReference type="ARBA" id="ARBA00022801"/>
    </source>
</evidence>
<sequence>MAPKRIAKRPAATGPLEKFRTLWTQRFQLPGWGDHDYALSWEDGFSQLEAWLQEHRDTYPAMPPASRYAPAERRLWKWLKRERDAFHRAPATYPPEKRLKLQSLPGWEWTPADMPTCPYLLDPGVGKRCHAPATTTLLGVPYCDAHARQFRGERMAVLDLCRHSDDNVLPHRGSAMTHQCQHCGAYNFSEELIKNKHFSICCQNGKLTTKQISLKLYNNAFSFVSYGSECFDTLASGRGPPVMICHGTVYHNAGFLFPQEGATPKCAQLYLYDHNVATQHRQGNAYYENLDADWLRRFAAMMTRVCPYVQTYRQMQTIAQQHHAPTVQLALAASKENDMRRYNKPQTLEPAVIFASGDGAHRHSKDIVVWPREEGYEAHRIHEDSEHVDPLAYPLLFPYGDPGPRWYLYLLLLHTPGARCWEDLVTATAENGDRRFFETLAWCPGTLAWKPTGIPDYKAACQARGLTTSDDEYKFALADAAHTKHARALRTLFAMALLHADVSNPLALFEEFADDLADDFARDHSTEEAQNMCLQALQDTLCQAGKLLSEFGLPAPKATDASGPQNRDLQRELDYVPRDEAEAAAAKRALLNEAQLGAYEAILAAVAAETPFVAFIDGRVEIFHLVENMRAALDKGWQRYLLDVGDGSTPFATEIGPQAIRLREDIVAPTGWGPADLAGHVFPDLPTQAQAIVAAPDAAEPLCYFRDRAILAPTNAVADAVNATLLEALPASTQVTYYSIDDIDAGTPEERNLWPVGYRSEVADADAGTYTNNVVWTEVLLEHAQAHARDQTDLQMRGRTPPFKHDNTARSFDPEQPRPDFGDFIDEASGAPPTPHQSPRQTNTDDVATEADEFGVVLSTAPSGNAHFSSAMHPPDTVAAPSAPARGTALPFEDVPGEIEGVANAGDSAADDAPQRFQGHFERQRGARCGLHAINNAVGYQLLNEGLLRQACALYLEQSAREGNIEHSDAHIDGDGNYSEALLSFALQWHHNLYELNLNNPFLEAEESMLRIYAPDVVGALINENNVHWSAIRTQEGRLWRLDSSQPKPIPINWSQFRNLITTFRKAQGKGQHNGSHMLQAVHHEHAVRFLSGKPSSIRAPVVSRRRCLKDLLSWEPDDKERVKSGCKEAGREKRVENVITNSEMRAAKMVPSLLQCI</sequence>
<comment type="caution">
    <text evidence="8">The sequence shown here is derived from an EMBL/GenBank/DDBJ whole genome shotgun (WGS) entry which is preliminary data.</text>
</comment>
<evidence type="ECO:0000313" key="9">
    <source>
        <dbReference type="Proteomes" id="UP001189429"/>
    </source>
</evidence>
<keyword evidence="4" id="KW-0833">Ubl conjugation pathway</keyword>
<name>A0ABN9Q4Y7_9DINO</name>
<keyword evidence="9" id="KW-1185">Reference proteome</keyword>
<keyword evidence="3" id="KW-0645">Protease</keyword>
<evidence type="ECO:0000259" key="7">
    <source>
        <dbReference type="Pfam" id="PF02099"/>
    </source>
</evidence>
<dbReference type="InterPro" id="IPR006155">
    <property type="entry name" value="Josephin"/>
</dbReference>
<dbReference type="Pfam" id="PF02099">
    <property type="entry name" value="Josephin"/>
    <property type="match status" value="1"/>
</dbReference>
<feature type="domain" description="Josephin" evidence="7">
    <location>
        <begin position="924"/>
        <end position="1067"/>
    </location>
</feature>
<evidence type="ECO:0000256" key="1">
    <source>
        <dbReference type="ARBA" id="ARBA00000707"/>
    </source>
</evidence>
<dbReference type="PANTHER" id="PTHR45786:SF74">
    <property type="entry name" value="ATP-DEPENDENT DNA HELICASE"/>
    <property type="match status" value="1"/>
</dbReference>
<dbReference type="EC" id="3.4.19.12" evidence="2"/>
<evidence type="ECO:0000256" key="4">
    <source>
        <dbReference type="ARBA" id="ARBA00022786"/>
    </source>
</evidence>
<feature type="region of interest" description="Disordered" evidence="6">
    <location>
        <begin position="787"/>
        <end position="844"/>
    </location>
</feature>
<evidence type="ECO:0000256" key="3">
    <source>
        <dbReference type="ARBA" id="ARBA00022670"/>
    </source>
</evidence>
<dbReference type="Proteomes" id="UP001189429">
    <property type="component" value="Unassembled WGS sequence"/>
</dbReference>
<evidence type="ECO:0000256" key="2">
    <source>
        <dbReference type="ARBA" id="ARBA00012759"/>
    </source>
</evidence>
<organism evidence="8 9">
    <name type="scientific">Prorocentrum cordatum</name>
    <dbReference type="NCBI Taxonomy" id="2364126"/>
    <lineage>
        <taxon>Eukaryota</taxon>
        <taxon>Sar</taxon>
        <taxon>Alveolata</taxon>
        <taxon>Dinophyceae</taxon>
        <taxon>Prorocentrales</taxon>
        <taxon>Prorocentraceae</taxon>
        <taxon>Prorocentrum</taxon>
    </lineage>
</organism>
<dbReference type="Gene3D" id="3.90.70.40">
    <property type="match status" value="1"/>
</dbReference>
<dbReference type="Gene3D" id="1.10.287.10">
    <property type="entry name" value="S15/NS1, RNA-binding"/>
    <property type="match status" value="1"/>
</dbReference>
<dbReference type="PANTHER" id="PTHR45786">
    <property type="entry name" value="DNA BINDING PROTEIN-LIKE"/>
    <property type="match status" value="1"/>
</dbReference>
<feature type="region of interest" description="Disordered" evidence="6">
    <location>
        <begin position="866"/>
        <end position="885"/>
    </location>
</feature>
<evidence type="ECO:0000313" key="8">
    <source>
        <dbReference type="EMBL" id="CAK0799480.1"/>
    </source>
</evidence>
<keyword evidence="5" id="KW-0378">Hydrolase</keyword>
<comment type="catalytic activity">
    <reaction evidence="1">
        <text>Thiol-dependent hydrolysis of ester, thioester, amide, peptide and isopeptide bonds formed by the C-terminal Gly of ubiquitin (a 76-residue protein attached to proteins as an intracellular targeting signal).</text>
        <dbReference type="EC" id="3.4.19.12"/>
    </reaction>
</comment>
<accession>A0ABN9Q4Y7</accession>
<proteinExistence type="predicted"/>
<feature type="compositionally biased region" description="Basic and acidic residues" evidence="6">
    <location>
        <begin position="803"/>
        <end position="821"/>
    </location>
</feature>
<reference evidence="8" key="1">
    <citation type="submission" date="2023-10" db="EMBL/GenBank/DDBJ databases">
        <authorList>
            <person name="Chen Y."/>
            <person name="Shah S."/>
            <person name="Dougan E. K."/>
            <person name="Thang M."/>
            <person name="Chan C."/>
        </authorList>
    </citation>
    <scope>NUCLEOTIDE SEQUENCE [LARGE SCALE GENOMIC DNA]</scope>
</reference>